<organism evidence="1 2">
    <name type="scientific">Punica granatum</name>
    <name type="common">Pomegranate</name>
    <dbReference type="NCBI Taxonomy" id="22663"/>
    <lineage>
        <taxon>Eukaryota</taxon>
        <taxon>Viridiplantae</taxon>
        <taxon>Streptophyta</taxon>
        <taxon>Embryophyta</taxon>
        <taxon>Tracheophyta</taxon>
        <taxon>Spermatophyta</taxon>
        <taxon>Magnoliopsida</taxon>
        <taxon>eudicotyledons</taxon>
        <taxon>Gunneridae</taxon>
        <taxon>Pentapetalae</taxon>
        <taxon>rosids</taxon>
        <taxon>malvids</taxon>
        <taxon>Myrtales</taxon>
        <taxon>Lythraceae</taxon>
        <taxon>Punica</taxon>
    </lineage>
</organism>
<evidence type="ECO:0000313" key="2">
    <source>
        <dbReference type="Proteomes" id="UP000233551"/>
    </source>
</evidence>
<dbReference type="AlphaFoldDB" id="A0A2I0JPD1"/>
<dbReference type="EMBL" id="PGOL01001432">
    <property type="protein sequence ID" value="PKI58157.1"/>
    <property type="molecule type" value="Genomic_DNA"/>
</dbReference>
<gene>
    <name evidence="1" type="ORF">CRG98_021445</name>
</gene>
<name>A0A2I0JPD1_PUNGR</name>
<proteinExistence type="predicted"/>
<evidence type="ECO:0000313" key="1">
    <source>
        <dbReference type="EMBL" id="PKI58157.1"/>
    </source>
</evidence>
<reference evidence="1 2" key="1">
    <citation type="submission" date="2017-11" db="EMBL/GenBank/DDBJ databases">
        <title>De-novo sequencing of pomegranate (Punica granatum L.) genome.</title>
        <authorList>
            <person name="Akparov Z."/>
            <person name="Amiraslanov A."/>
            <person name="Hajiyeva S."/>
            <person name="Abbasov M."/>
            <person name="Kaur K."/>
            <person name="Hamwieh A."/>
            <person name="Solovyev V."/>
            <person name="Salamov A."/>
            <person name="Braich B."/>
            <person name="Kosarev P."/>
            <person name="Mahmoud A."/>
            <person name="Hajiyev E."/>
            <person name="Babayeva S."/>
            <person name="Izzatullayeva V."/>
            <person name="Mammadov A."/>
            <person name="Mammadov A."/>
            <person name="Sharifova S."/>
            <person name="Ojaghi J."/>
            <person name="Eynullazada K."/>
            <person name="Bayramov B."/>
            <person name="Abdulazimova A."/>
            <person name="Shahmuradov I."/>
        </authorList>
    </citation>
    <scope>NUCLEOTIDE SEQUENCE [LARGE SCALE GENOMIC DNA]</scope>
    <source>
        <strain evidence="2">cv. AG2017</strain>
        <tissue evidence="1">Leaf</tissue>
    </source>
</reference>
<accession>A0A2I0JPD1</accession>
<keyword evidence="2" id="KW-1185">Reference proteome</keyword>
<dbReference type="Proteomes" id="UP000233551">
    <property type="component" value="Unassembled WGS sequence"/>
</dbReference>
<sequence length="107" mass="12032">MFKGFLTTLTLPREEVVTIREPIHHAQPLFHLFFLYRVPFPLPSFLSRFQVYPAFGTFGTTHGRLDPSFRSPTSPISHRAVAGASVPTHFPSSCRGCFPLGSLTRSR</sequence>
<protein>
    <submittedName>
        <fullName evidence="1">Uncharacterized protein</fullName>
    </submittedName>
</protein>
<comment type="caution">
    <text evidence="1">The sequence shown here is derived from an EMBL/GenBank/DDBJ whole genome shotgun (WGS) entry which is preliminary data.</text>
</comment>